<protein>
    <submittedName>
        <fullName evidence="1">Phage tail fiber protein</fullName>
    </submittedName>
</protein>
<keyword evidence="2" id="KW-1185">Reference proteome</keyword>
<dbReference type="Proteomes" id="UP000006762">
    <property type="component" value="Unassembled WGS sequence"/>
</dbReference>
<dbReference type="OrthoDB" id="7349961at2"/>
<dbReference type="AlphaFoldDB" id="K2JFW0"/>
<proteinExistence type="predicted"/>
<evidence type="ECO:0000313" key="2">
    <source>
        <dbReference type="Proteomes" id="UP000006762"/>
    </source>
</evidence>
<dbReference type="PATRIC" id="fig|1208323.3.peg.1124"/>
<dbReference type="RefSeq" id="WP_009571025.1">
    <property type="nucleotide sequence ID" value="NZ_AMRK01000002.1"/>
</dbReference>
<accession>K2JFW0</accession>
<organism evidence="1 2">
    <name type="scientific">Celeribacter baekdonensis B30</name>
    <dbReference type="NCBI Taxonomy" id="1208323"/>
    <lineage>
        <taxon>Bacteria</taxon>
        <taxon>Pseudomonadati</taxon>
        <taxon>Pseudomonadota</taxon>
        <taxon>Alphaproteobacteria</taxon>
        <taxon>Rhodobacterales</taxon>
        <taxon>Roseobacteraceae</taxon>
        <taxon>Celeribacter</taxon>
    </lineage>
</organism>
<dbReference type="EMBL" id="AMRK01000002">
    <property type="protein sequence ID" value="EKE73482.1"/>
    <property type="molecule type" value="Genomic_DNA"/>
</dbReference>
<comment type="caution">
    <text evidence="1">The sequence shown here is derived from an EMBL/GenBank/DDBJ whole genome shotgun (WGS) entry which is preliminary data.</text>
</comment>
<sequence>MVVATPSKSGREVEIRARGISATGVYGPFTVTVTIIVVPQSSYSTTLGDTTRENLIAGGSMENPATWTLDAGWAVGGGVATHTTGAADAISQPFETTAGKYYRLGYTVSGITAGSLTPRLTGGSDRPGTAIIADGTYSDRIQAVSGNDMLDDVVAYLETSGCLTQGTHYIWIEPKNADGLSGPLTGPFEITII</sequence>
<dbReference type="eggNOG" id="COG4733">
    <property type="taxonomic scope" value="Bacteria"/>
</dbReference>
<gene>
    <name evidence="1" type="ORF">B30_05447</name>
</gene>
<dbReference type="STRING" id="1208323.B30_05447"/>
<evidence type="ECO:0000313" key="1">
    <source>
        <dbReference type="EMBL" id="EKE73482.1"/>
    </source>
</evidence>
<name>K2JFW0_9RHOB</name>
<reference evidence="1 2" key="1">
    <citation type="submission" date="2012-09" db="EMBL/GenBank/DDBJ databases">
        <title>Celeribacter baekdonensis B30 Genome Sequencing.</title>
        <authorList>
            <person name="Wang W."/>
        </authorList>
    </citation>
    <scope>NUCLEOTIDE SEQUENCE [LARGE SCALE GENOMIC DNA]</scope>
    <source>
        <strain evidence="1 2">B30</strain>
    </source>
</reference>